<feature type="domain" description="Myb-like" evidence="1">
    <location>
        <begin position="35"/>
        <end position="80"/>
    </location>
</feature>
<feature type="domain" description="HTH myb-type" evidence="2">
    <location>
        <begin position="34"/>
        <end position="84"/>
    </location>
</feature>
<dbReference type="PANTHER" id="PTHR47430">
    <property type="entry name" value="GB|AAC33480.1"/>
    <property type="match status" value="1"/>
</dbReference>
<evidence type="ECO:0000259" key="1">
    <source>
        <dbReference type="PROSITE" id="PS50090"/>
    </source>
</evidence>
<dbReference type="Proteomes" id="UP001189429">
    <property type="component" value="Unassembled WGS sequence"/>
</dbReference>
<dbReference type="Gene3D" id="1.10.10.60">
    <property type="entry name" value="Homeodomain-like"/>
    <property type="match status" value="2"/>
</dbReference>
<organism evidence="3 4">
    <name type="scientific">Prorocentrum cordatum</name>
    <dbReference type="NCBI Taxonomy" id="2364126"/>
    <lineage>
        <taxon>Eukaryota</taxon>
        <taxon>Sar</taxon>
        <taxon>Alveolata</taxon>
        <taxon>Dinophyceae</taxon>
        <taxon>Prorocentrales</taxon>
        <taxon>Prorocentraceae</taxon>
        <taxon>Prorocentrum</taxon>
    </lineage>
</organism>
<dbReference type="EMBL" id="CAUYUJ010015843">
    <property type="protein sequence ID" value="CAK0858840.1"/>
    <property type="molecule type" value="Genomic_DNA"/>
</dbReference>
<dbReference type="PROSITE" id="PS51294">
    <property type="entry name" value="HTH_MYB"/>
    <property type="match status" value="1"/>
</dbReference>
<accession>A0ABN9UGS9</accession>
<protein>
    <recommendedName>
        <fullName evidence="5">Myb-like domain-containing protein</fullName>
    </recommendedName>
</protein>
<dbReference type="PANTHER" id="PTHR47430:SF4">
    <property type="entry name" value="GB|AAC33480.1"/>
    <property type="match status" value="1"/>
</dbReference>
<keyword evidence="4" id="KW-1185">Reference proteome</keyword>
<dbReference type="InterPro" id="IPR009057">
    <property type="entry name" value="Homeodomain-like_sf"/>
</dbReference>
<dbReference type="PROSITE" id="PS50090">
    <property type="entry name" value="MYB_LIKE"/>
    <property type="match status" value="2"/>
</dbReference>
<evidence type="ECO:0000313" key="3">
    <source>
        <dbReference type="EMBL" id="CAK0858840.1"/>
    </source>
</evidence>
<dbReference type="SMART" id="SM00717">
    <property type="entry name" value="SANT"/>
    <property type="match status" value="2"/>
</dbReference>
<dbReference type="InterPro" id="IPR017930">
    <property type="entry name" value="Myb_dom"/>
</dbReference>
<dbReference type="InterPro" id="IPR001005">
    <property type="entry name" value="SANT/Myb"/>
</dbReference>
<dbReference type="SUPFAM" id="SSF46689">
    <property type="entry name" value="Homeodomain-like"/>
    <property type="match status" value="2"/>
</dbReference>
<gene>
    <name evidence="3" type="ORF">PCOR1329_LOCUS48408</name>
</gene>
<dbReference type="Pfam" id="PF00249">
    <property type="entry name" value="Myb_DNA-binding"/>
    <property type="match status" value="1"/>
</dbReference>
<name>A0ABN9UGS9_9DINO</name>
<evidence type="ECO:0000313" key="4">
    <source>
        <dbReference type="Proteomes" id="UP001189429"/>
    </source>
</evidence>
<dbReference type="CDD" id="cd00167">
    <property type="entry name" value="SANT"/>
    <property type="match status" value="1"/>
</dbReference>
<evidence type="ECO:0000259" key="2">
    <source>
        <dbReference type="PROSITE" id="PS51294"/>
    </source>
</evidence>
<proteinExistence type="predicted"/>
<evidence type="ECO:0008006" key="5">
    <source>
        <dbReference type="Google" id="ProtNLM"/>
    </source>
</evidence>
<sequence>MESPPSRIAVLSGMERRSVQSQCKRIRRLLHGSHGAWSEEKTNMFIDEVVASNGRPSWKEIASRMGASEEQCKDKWKNICNKSTKGRFSNMERRTLNRAVLKLTGQLAPTSDVPWKQVQKWLPHRTPEQCMAHWYHVELPMLEQYEDKNGVPLSTAVFCRLIVKSLKREVAEHGIRSAEEANWVDANPWWSAEQNRAKFTSMLLRLPREVLRDGTFEEKLDFLSKDWLCAEEAKNDEKLLEHVRLSRRMRSYRRKLKAPTRASGAFKKLVYSICLQKTVITGSRDRAAAPSFSTPTSPVPRRRCRRIGDAARSSDTMRADPI</sequence>
<comment type="caution">
    <text evidence="3">The sequence shown here is derived from an EMBL/GenBank/DDBJ whole genome shotgun (WGS) entry which is preliminary data.</text>
</comment>
<reference evidence="3" key="1">
    <citation type="submission" date="2023-10" db="EMBL/GenBank/DDBJ databases">
        <authorList>
            <person name="Chen Y."/>
            <person name="Shah S."/>
            <person name="Dougan E. K."/>
            <person name="Thang M."/>
            <person name="Chan C."/>
        </authorList>
    </citation>
    <scope>NUCLEOTIDE SEQUENCE [LARGE SCALE GENOMIC DNA]</scope>
</reference>
<feature type="domain" description="Myb-like" evidence="1">
    <location>
        <begin position="85"/>
        <end position="138"/>
    </location>
</feature>